<reference evidence="1" key="1">
    <citation type="submission" date="2021-01" db="EMBL/GenBank/DDBJ databases">
        <title>Whole genome shotgun sequence of Virgisporangium ochraceum NBRC 16418.</title>
        <authorList>
            <person name="Komaki H."/>
            <person name="Tamura T."/>
        </authorList>
    </citation>
    <scope>NUCLEOTIDE SEQUENCE</scope>
    <source>
        <strain evidence="1">NBRC 16418</strain>
    </source>
</reference>
<evidence type="ECO:0000313" key="1">
    <source>
        <dbReference type="EMBL" id="GIJ66291.1"/>
    </source>
</evidence>
<dbReference type="AlphaFoldDB" id="A0A8J3ZRR1"/>
<organism evidence="1 2">
    <name type="scientific">Virgisporangium ochraceum</name>
    <dbReference type="NCBI Taxonomy" id="65505"/>
    <lineage>
        <taxon>Bacteria</taxon>
        <taxon>Bacillati</taxon>
        <taxon>Actinomycetota</taxon>
        <taxon>Actinomycetes</taxon>
        <taxon>Micromonosporales</taxon>
        <taxon>Micromonosporaceae</taxon>
        <taxon>Virgisporangium</taxon>
    </lineage>
</organism>
<protein>
    <submittedName>
        <fullName evidence="1">Uncharacterized protein</fullName>
    </submittedName>
</protein>
<gene>
    <name evidence="1" type="ORF">Voc01_012080</name>
</gene>
<comment type="caution">
    <text evidence="1">The sequence shown here is derived from an EMBL/GenBank/DDBJ whole genome shotgun (WGS) entry which is preliminary data.</text>
</comment>
<keyword evidence="2" id="KW-1185">Reference proteome</keyword>
<dbReference type="Proteomes" id="UP000635606">
    <property type="component" value="Unassembled WGS sequence"/>
</dbReference>
<proteinExistence type="predicted"/>
<accession>A0A8J3ZRR1</accession>
<dbReference type="EMBL" id="BOPH01000017">
    <property type="protein sequence ID" value="GIJ66291.1"/>
    <property type="molecule type" value="Genomic_DNA"/>
</dbReference>
<dbReference type="RefSeq" id="WP_203926269.1">
    <property type="nucleotide sequence ID" value="NZ_BOPH01000017.1"/>
</dbReference>
<sequence>MKPDRRRPTRDNTRTGRLFYGPSRRRYDAYTDPVIELATEIRNRIVAEDADGFGWER</sequence>
<name>A0A8J3ZRR1_9ACTN</name>
<evidence type="ECO:0000313" key="2">
    <source>
        <dbReference type="Proteomes" id="UP000635606"/>
    </source>
</evidence>